<comment type="subcellular location">
    <subcellularLocation>
        <location evidence="2">Bacterial flagellum basal body</location>
    </subcellularLocation>
    <subcellularLocation>
        <location evidence="3">Cell outer membrane</location>
    </subcellularLocation>
</comment>
<evidence type="ECO:0000256" key="6">
    <source>
        <dbReference type="ARBA" id="ARBA00023136"/>
    </source>
</evidence>
<keyword evidence="7" id="KW-0975">Bacterial flagellum</keyword>
<keyword evidence="9" id="KW-0282">Flagellum</keyword>
<evidence type="ECO:0000256" key="1">
    <source>
        <dbReference type="ARBA" id="ARBA00002591"/>
    </source>
</evidence>
<keyword evidence="9" id="KW-0969">Cilium</keyword>
<dbReference type="GO" id="GO:0009279">
    <property type="term" value="C:cell outer membrane"/>
    <property type="evidence" value="ECO:0007669"/>
    <property type="project" value="UniProtKB-SubCell"/>
</dbReference>
<evidence type="ECO:0000256" key="7">
    <source>
        <dbReference type="ARBA" id="ARBA00023143"/>
    </source>
</evidence>
<comment type="function">
    <text evidence="1">Assembles around the rod to form the L-ring and probably protects the motor/basal body from shearing forces during rotation.</text>
</comment>
<name>A0A7V4XTH7_9BACT</name>
<dbReference type="GO" id="GO:0003774">
    <property type="term" value="F:cytoskeletal motor activity"/>
    <property type="evidence" value="ECO:0007669"/>
    <property type="project" value="InterPro"/>
</dbReference>
<evidence type="ECO:0000313" key="9">
    <source>
        <dbReference type="EMBL" id="HGY94811.1"/>
    </source>
</evidence>
<reference evidence="9" key="1">
    <citation type="journal article" date="2020" name="mSystems">
        <title>Genome- and Community-Level Interaction Insights into Carbon Utilization and Element Cycling Functions of Hydrothermarchaeota in Hydrothermal Sediment.</title>
        <authorList>
            <person name="Zhou Z."/>
            <person name="Liu Y."/>
            <person name="Xu W."/>
            <person name="Pan J."/>
            <person name="Luo Z.H."/>
            <person name="Li M."/>
        </authorList>
    </citation>
    <scope>NUCLEOTIDE SEQUENCE [LARGE SCALE GENOMIC DNA]</scope>
    <source>
        <strain evidence="9">SpSt-855</strain>
    </source>
</reference>
<keyword evidence="9" id="KW-0966">Cell projection</keyword>
<dbReference type="PANTHER" id="PTHR34933">
    <property type="entry name" value="FLAGELLAR L-RING PROTEIN"/>
    <property type="match status" value="1"/>
</dbReference>
<dbReference type="GO" id="GO:0071973">
    <property type="term" value="P:bacterial-type flagellum-dependent cell motility"/>
    <property type="evidence" value="ECO:0007669"/>
    <property type="project" value="InterPro"/>
</dbReference>
<dbReference type="InterPro" id="IPR000527">
    <property type="entry name" value="Flag_Lring"/>
</dbReference>
<dbReference type="PRINTS" id="PR01008">
    <property type="entry name" value="FLGLRINGFLGH"/>
</dbReference>
<sequence>MNRQMWAIPLGPAWICAVLLTTLAATPALARKAKHRSAGDHSPPDIALRQYIAEVEAESAAETRTPGAIWSSDGRLTQLYSDVRAIHVHDPVSVVVSESLAASTDGTVKDSRSSSANSQVSTLFGALHAGNALNNLVNQASGSTLNAQGESVTSSSLTTIFGGEVEAVLPNGMMVIQAVRQLTFSQQTQLITLRGLIRPEDINSQNQILSTNISDLEIQVTGKGIVNDATHRQNPVVRLLERLVVF</sequence>
<evidence type="ECO:0000256" key="2">
    <source>
        <dbReference type="ARBA" id="ARBA00004117"/>
    </source>
</evidence>
<accession>A0A7V4XTH7</accession>
<comment type="caution">
    <text evidence="9">The sequence shown here is derived from an EMBL/GenBank/DDBJ whole genome shotgun (WGS) entry which is preliminary data.</text>
</comment>
<dbReference type="AlphaFoldDB" id="A0A7V4XTH7"/>
<protein>
    <submittedName>
        <fullName evidence="9">Flagellar basal body L-ring protein FlgH</fullName>
    </submittedName>
</protein>
<keyword evidence="6" id="KW-0472">Membrane</keyword>
<keyword evidence="5" id="KW-0732">Signal</keyword>
<dbReference type="Pfam" id="PF02107">
    <property type="entry name" value="FlgH"/>
    <property type="match status" value="1"/>
</dbReference>
<comment type="similarity">
    <text evidence="4">Belongs to the FlgH family.</text>
</comment>
<dbReference type="EMBL" id="DTKL01000058">
    <property type="protein sequence ID" value="HGY94811.1"/>
    <property type="molecule type" value="Genomic_DNA"/>
</dbReference>
<dbReference type="PANTHER" id="PTHR34933:SF1">
    <property type="entry name" value="FLAGELLAR L-RING PROTEIN"/>
    <property type="match status" value="1"/>
</dbReference>
<keyword evidence="8" id="KW-0998">Cell outer membrane</keyword>
<organism evidence="9">
    <name type="scientific">Acidobacterium capsulatum</name>
    <dbReference type="NCBI Taxonomy" id="33075"/>
    <lineage>
        <taxon>Bacteria</taxon>
        <taxon>Pseudomonadati</taxon>
        <taxon>Acidobacteriota</taxon>
        <taxon>Terriglobia</taxon>
        <taxon>Terriglobales</taxon>
        <taxon>Acidobacteriaceae</taxon>
        <taxon>Acidobacterium</taxon>
    </lineage>
</organism>
<evidence type="ECO:0000256" key="4">
    <source>
        <dbReference type="ARBA" id="ARBA00006929"/>
    </source>
</evidence>
<evidence type="ECO:0000256" key="5">
    <source>
        <dbReference type="ARBA" id="ARBA00022729"/>
    </source>
</evidence>
<dbReference type="GO" id="GO:0009427">
    <property type="term" value="C:bacterial-type flagellum basal body, distal rod, L ring"/>
    <property type="evidence" value="ECO:0007669"/>
    <property type="project" value="InterPro"/>
</dbReference>
<evidence type="ECO:0000256" key="3">
    <source>
        <dbReference type="ARBA" id="ARBA00004442"/>
    </source>
</evidence>
<evidence type="ECO:0000256" key="8">
    <source>
        <dbReference type="ARBA" id="ARBA00023237"/>
    </source>
</evidence>
<gene>
    <name evidence="9" type="ORF">ENW50_09050</name>
</gene>
<proteinExistence type="inferred from homology"/>